<organism evidence="1 2">
    <name type="scientific">Dreissena polymorpha</name>
    <name type="common">Zebra mussel</name>
    <name type="synonym">Mytilus polymorpha</name>
    <dbReference type="NCBI Taxonomy" id="45954"/>
    <lineage>
        <taxon>Eukaryota</taxon>
        <taxon>Metazoa</taxon>
        <taxon>Spiralia</taxon>
        <taxon>Lophotrochozoa</taxon>
        <taxon>Mollusca</taxon>
        <taxon>Bivalvia</taxon>
        <taxon>Autobranchia</taxon>
        <taxon>Heteroconchia</taxon>
        <taxon>Euheterodonta</taxon>
        <taxon>Imparidentia</taxon>
        <taxon>Neoheterodontei</taxon>
        <taxon>Myida</taxon>
        <taxon>Dreissenoidea</taxon>
        <taxon>Dreissenidae</taxon>
        <taxon>Dreissena</taxon>
    </lineage>
</organism>
<accession>A0A9D4QR78</accession>
<name>A0A9D4QR78_DREPO</name>
<sequence>MKGKDRTKSDSYNNISLISCVGKLMAYQHQCCLASEEDHFSRADMFQAKLFDYGLDDICRTKD</sequence>
<dbReference type="Proteomes" id="UP000828390">
    <property type="component" value="Unassembled WGS sequence"/>
</dbReference>
<gene>
    <name evidence="1" type="ORF">DPMN_114053</name>
</gene>
<reference evidence="1" key="1">
    <citation type="journal article" date="2019" name="bioRxiv">
        <title>The Genome of the Zebra Mussel, Dreissena polymorpha: A Resource for Invasive Species Research.</title>
        <authorList>
            <person name="McCartney M.A."/>
            <person name="Auch B."/>
            <person name="Kono T."/>
            <person name="Mallez S."/>
            <person name="Zhang Y."/>
            <person name="Obille A."/>
            <person name="Becker A."/>
            <person name="Abrahante J.E."/>
            <person name="Garbe J."/>
            <person name="Badalamenti J.P."/>
            <person name="Herman A."/>
            <person name="Mangelson H."/>
            <person name="Liachko I."/>
            <person name="Sullivan S."/>
            <person name="Sone E.D."/>
            <person name="Koren S."/>
            <person name="Silverstein K.A.T."/>
            <person name="Beckman K.B."/>
            <person name="Gohl D.M."/>
        </authorList>
    </citation>
    <scope>NUCLEOTIDE SEQUENCE</scope>
    <source>
        <strain evidence="1">Duluth1</strain>
        <tissue evidence="1">Whole animal</tissue>
    </source>
</reference>
<evidence type="ECO:0000313" key="1">
    <source>
        <dbReference type="EMBL" id="KAH3840601.1"/>
    </source>
</evidence>
<keyword evidence="2" id="KW-1185">Reference proteome</keyword>
<evidence type="ECO:0000313" key="2">
    <source>
        <dbReference type="Proteomes" id="UP000828390"/>
    </source>
</evidence>
<protein>
    <submittedName>
        <fullName evidence="1">Uncharacterized protein</fullName>
    </submittedName>
</protein>
<dbReference type="EMBL" id="JAIWYP010000004">
    <property type="protein sequence ID" value="KAH3840601.1"/>
    <property type="molecule type" value="Genomic_DNA"/>
</dbReference>
<proteinExistence type="predicted"/>
<comment type="caution">
    <text evidence="1">The sequence shown here is derived from an EMBL/GenBank/DDBJ whole genome shotgun (WGS) entry which is preliminary data.</text>
</comment>
<dbReference type="AlphaFoldDB" id="A0A9D4QR78"/>
<reference evidence="1" key="2">
    <citation type="submission" date="2020-11" db="EMBL/GenBank/DDBJ databases">
        <authorList>
            <person name="McCartney M.A."/>
            <person name="Auch B."/>
            <person name="Kono T."/>
            <person name="Mallez S."/>
            <person name="Becker A."/>
            <person name="Gohl D.M."/>
            <person name="Silverstein K.A.T."/>
            <person name="Koren S."/>
            <person name="Bechman K.B."/>
            <person name="Herman A."/>
            <person name="Abrahante J.E."/>
            <person name="Garbe J."/>
        </authorList>
    </citation>
    <scope>NUCLEOTIDE SEQUENCE</scope>
    <source>
        <strain evidence="1">Duluth1</strain>
        <tissue evidence="1">Whole animal</tissue>
    </source>
</reference>